<organism evidence="6 7">
    <name type="scientific">Trichlorobacter thiogenes</name>
    <dbReference type="NCBI Taxonomy" id="115783"/>
    <lineage>
        <taxon>Bacteria</taxon>
        <taxon>Pseudomonadati</taxon>
        <taxon>Thermodesulfobacteriota</taxon>
        <taxon>Desulfuromonadia</taxon>
        <taxon>Geobacterales</taxon>
        <taxon>Geobacteraceae</taxon>
        <taxon>Trichlorobacter</taxon>
    </lineage>
</organism>
<evidence type="ECO:0000313" key="7">
    <source>
        <dbReference type="Proteomes" id="UP000190102"/>
    </source>
</evidence>
<feature type="domain" description="HTH iclR-type" evidence="4">
    <location>
        <begin position="10"/>
        <end position="72"/>
    </location>
</feature>
<dbReference type="GO" id="GO:0045892">
    <property type="term" value="P:negative regulation of DNA-templated transcription"/>
    <property type="evidence" value="ECO:0007669"/>
    <property type="project" value="TreeGrafter"/>
</dbReference>
<keyword evidence="7" id="KW-1185">Reference proteome</keyword>
<dbReference type="Gene3D" id="1.10.10.10">
    <property type="entry name" value="Winged helix-like DNA-binding domain superfamily/Winged helix DNA-binding domain"/>
    <property type="match status" value="1"/>
</dbReference>
<evidence type="ECO:0000259" key="4">
    <source>
        <dbReference type="PROSITE" id="PS51077"/>
    </source>
</evidence>
<accession>A0A1T4PAB8</accession>
<dbReference type="InterPro" id="IPR029016">
    <property type="entry name" value="GAF-like_dom_sf"/>
</dbReference>
<keyword evidence="3" id="KW-0804">Transcription</keyword>
<keyword evidence="1" id="KW-0805">Transcription regulation</keyword>
<dbReference type="GO" id="GO:0003677">
    <property type="term" value="F:DNA binding"/>
    <property type="evidence" value="ECO:0007669"/>
    <property type="project" value="UniProtKB-KW"/>
</dbReference>
<protein>
    <submittedName>
        <fullName evidence="6">Transcriptional regulator, IclR family</fullName>
    </submittedName>
</protein>
<dbReference type="PROSITE" id="PS51077">
    <property type="entry name" value="HTH_ICLR"/>
    <property type="match status" value="1"/>
</dbReference>
<dbReference type="OrthoDB" id="13103at2"/>
<evidence type="ECO:0000256" key="3">
    <source>
        <dbReference type="ARBA" id="ARBA00023163"/>
    </source>
</evidence>
<dbReference type="InterPro" id="IPR036390">
    <property type="entry name" value="WH_DNA-bd_sf"/>
</dbReference>
<dbReference type="SUPFAM" id="SSF55781">
    <property type="entry name" value="GAF domain-like"/>
    <property type="match status" value="1"/>
</dbReference>
<dbReference type="InterPro" id="IPR005471">
    <property type="entry name" value="Tscrpt_reg_IclR_N"/>
</dbReference>
<dbReference type="RefSeq" id="WP_078790187.1">
    <property type="nucleotide sequence ID" value="NZ_FUWR01000009.1"/>
</dbReference>
<reference evidence="7" key="1">
    <citation type="submission" date="2017-02" db="EMBL/GenBank/DDBJ databases">
        <authorList>
            <person name="Varghese N."/>
            <person name="Submissions S."/>
        </authorList>
    </citation>
    <scope>NUCLEOTIDE SEQUENCE [LARGE SCALE GENOMIC DNA]</scope>
    <source>
        <strain evidence="7">ATCC BAA-34</strain>
    </source>
</reference>
<name>A0A1T4PAB8_9BACT</name>
<dbReference type="Proteomes" id="UP000190102">
    <property type="component" value="Unassembled WGS sequence"/>
</dbReference>
<evidence type="ECO:0000259" key="5">
    <source>
        <dbReference type="PROSITE" id="PS51078"/>
    </source>
</evidence>
<dbReference type="Pfam" id="PF09339">
    <property type="entry name" value="HTH_IclR"/>
    <property type="match status" value="1"/>
</dbReference>
<dbReference type="PROSITE" id="PS51078">
    <property type="entry name" value="ICLR_ED"/>
    <property type="match status" value="1"/>
</dbReference>
<dbReference type="InterPro" id="IPR050707">
    <property type="entry name" value="HTH_MetabolicPath_Reg"/>
</dbReference>
<evidence type="ECO:0000256" key="1">
    <source>
        <dbReference type="ARBA" id="ARBA00023015"/>
    </source>
</evidence>
<proteinExistence type="predicted"/>
<dbReference type="PANTHER" id="PTHR30136">
    <property type="entry name" value="HELIX-TURN-HELIX TRANSCRIPTIONAL REGULATOR, ICLR FAMILY"/>
    <property type="match status" value="1"/>
</dbReference>
<keyword evidence="2" id="KW-0238">DNA-binding</keyword>
<dbReference type="Gene3D" id="3.30.450.40">
    <property type="match status" value="1"/>
</dbReference>
<evidence type="ECO:0000313" key="6">
    <source>
        <dbReference type="EMBL" id="SJZ88442.1"/>
    </source>
</evidence>
<dbReference type="AlphaFoldDB" id="A0A1T4PAB8"/>
<sequence length="258" mass="28584">MDRDNGSYSVQVVIKAIDLLEALASDDRATTVPQLAKVLKMHRKKVISLLDTLEDKGLVVRDEQLGTYSLGLHSYSMAQRILKNANLIRIVHPVMESLARKHEAAVGFTVLDRDEVFFLDVVDSFQQVKSAEMVGRRFPFFTNAAGKVIKSLSSLDLLERINGRRRKNPAVPNPELLQQELDEIRKRGVAIDVGGFGEGVCAVAVAIRDYGGKVVGALTMLVPAIRMVHERLEQEVIPSMLEGAELLSMKFGYVKMPA</sequence>
<dbReference type="PANTHER" id="PTHR30136:SF24">
    <property type="entry name" value="HTH-TYPE TRANSCRIPTIONAL REPRESSOR ALLR"/>
    <property type="match status" value="1"/>
</dbReference>
<gene>
    <name evidence="6" type="ORF">SAMN02745119_01897</name>
</gene>
<evidence type="ECO:0000256" key="2">
    <source>
        <dbReference type="ARBA" id="ARBA00023125"/>
    </source>
</evidence>
<dbReference type="Pfam" id="PF01614">
    <property type="entry name" value="IclR_C"/>
    <property type="match status" value="1"/>
</dbReference>
<dbReference type="SUPFAM" id="SSF46785">
    <property type="entry name" value="Winged helix' DNA-binding domain"/>
    <property type="match status" value="1"/>
</dbReference>
<feature type="domain" description="IclR-ED" evidence="5">
    <location>
        <begin position="73"/>
        <end position="253"/>
    </location>
</feature>
<dbReference type="InterPro" id="IPR014757">
    <property type="entry name" value="Tscrpt_reg_IclR_C"/>
</dbReference>
<dbReference type="SMART" id="SM00346">
    <property type="entry name" value="HTH_ICLR"/>
    <property type="match status" value="1"/>
</dbReference>
<dbReference type="STRING" id="115783.SAMN02745119_01897"/>
<dbReference type="EMBL" id="FUWR01000009">
    <property type="protein sequence ID" value="SJZ88442.1"/>
    <property type="molecule type" value="Genomic_DNA"/>
</dbReference>
<dbReference type="InterPro" id="IPR036388">
    <property type="entry name" value="WH-like_DNA-bd_sf"/>
</dbReference>
<dbReference type="GO" id="GO:0003700">
    <property type="term" value="F:DNA-binding transcription factor activity"/>
    <property type="evidence" value="ECO:0007669"/>
    <property type="project" value="TreeGrafter"/>
</dbReference>